<feature type="transmembrane region" description="Helical" evidence="6">
    <location>
        <begin position="12"/>
        <end position="36"/>
    </location>
</feature>
<dbReference type="GO" id="GO:0022857">
    <property type="term" value="F:transmembrane transporter activity"/>
    <property type="evidence" value="ECO:0007669"/>
    <property type="project" value="InterPro"/>
</dbReference>
<evidence type="ECO:0000256" key="6">
    <source>
        <dbReference type="SAM" id="Phobius"/>
    </source>
</evidence>
<dbReference type="GO" id="GO:0005886">
    <property type="term" value="C:plasma membrane"/>
    <property type="evidence" value="ECO:0007669"/>
    <property type="project" value="UniProtKB-SubCell"/>
</dbReference>
<feature type="transmembrane region" description="Helical" evidence="6">
    <location>
        <begin position="42"/>
        <end position="63"/>
    </location>
</feature>
<evidence type="ECO:0000256" key="2">
    <source>
        <dbReference type="ARBA" id="ARBA00022475"/>
    </source>
</evidence>
<dbReference type="AlphaFoldDB" id="A0A1H3B293"/>
<keyword evidence="3 6" id="KW-0812">Transmembrane</keyword>
<dbReference type="PANTHER" id="PTHR42770">
    <property type="entry name" value="AMINO ACID TRANSPORTER-RELATED"/>
    <property type="match status" value="1"/>
</dbReference>
<feature type="transmembrane region" description="Helical" evidence="6">
    <location>
        <begin position="147"/>
        <end position="164"/>
    </location>
</feature>
<dbReference type="InterPro" id="IPR050367">
    <property type="entry name" value="APC_superfamily"/>
</dbReference>
<dbReference type="PANTHER" id="PTHR42770:SF7">
    <property type="entry name" value="MEMBRANE PROTEIN"/>
    <property type="match status" value="1"/>
</dbReference>
<feature type="transmembrane region" description="Helical" evidence="6">
    <location>
        <begin position="316"/>
        <end position="336"/>
    </location>
</feature>
<feature type="transmembrane region" description="Helical" evidence="6">
    <location>
        <begin position="184"/>
        <end position="208"/>
    </location>
</feature>
<dbReference type="Proteomes" id="UP000182379">
    <property type="component" value="Unassembled WGS sequence"/>
</dbReference>
<proteinExistence type="predicted"/>
<reference evidence="7 8" key="1">
    <citation type="submission" date="2016-10" db="EMBL/GenBank/DDBJ databases">
        <authorList>
            <person name="Varghese N."/>
            <person name="Submissions S."/>
        </authorList>
    </citation>
    <scope>NUCLEOTIDE SEQUENCE [LARGE SCALE GENOMIC DNA]</scope>
    <source>
        <strain evidence="7 8">WCC6</strain>
    </source>
</reference>
<feature type="transmembrane region" description="Helical" evidence="6">
    <location>
        <begin position="220"/>
        <end position="246"/>
    </location>
</feature>
<dbReference type="PIRSF" id="PIRSF006060">
    <property type="entry name" value="AA_transporter"/>
    <property type="match status" value="1"/>
</dbReference>
<sequence length="440" mass="47606">MSGSTRKLTLADLVAISSGQVIGAGVITLIGTAIGVTGTSAWLAYGAAILVGFFSILPFIFISSTTVLQGGEYSIVANMMDKRVAGFYATAFITQCLSLSLLGKSLGMYVTSVFPSLNGTAIGLIAVTVFFVLNLGGVNIMADVQKLFTAILVIALLIFGFYGMTQVNPVVYDITQPGFFKNGYGGFVAAIAIYAYSTYGQYMVMNFSKDAARPTKDIPLAIIISTLVILVVYVSVAIVDCGLLPIDQVANKPLTLAAKKLFGTLYPVFIIGGPVMALMTTMNSTYGSRANPILRAARDGWFPEIVGRTNSKNVPYVIMFAVYLVGILPLIFGLSIKEITSNLVLVGYLLRMLTAFSIFYMPKILSQQWKNSFLHIPDGVFYTIMIVTVLANIYMVYLSLRGLSFTVMIINIAFLIFCGVYAVLRYNSGKVHMDSVKKMV</sequence>
<dbReference type="Gene3D" id="1.20.1740.10">
    <property type="entry name" value="Amino acid/polyamine transporter I"/>
    <property type="match status" value="1"/>
</dbReference>
<accession>A0A1H3B293</accession>
<feature type="transmembrane region" description="Helical" evidence="6">
    <location>
        <begin position="114"/>
        <end position="135"/>
    </location>
</feature>
<organism evidence="7 8">
    <name type="scientific">Acidaminococcus fermentans</name>
    <dbReference type="NCBI Taxonomy" id="905"/>
    <lineage>
        <taxon>Bacteria</taxon>
        <taxon>Bacillati</taxon>
        <taxon>Bacillota</taxon>
        <taxon>Negativicutes</taxon>
        <taxon>Acidaminococcales</taxon>
        <taxon>Acidaminococcaceae</taxon>
        <taxon>Acidaminococcus</taxon>
    </lineage>
</organism>
<feature type="transmembrane region" description="Helical" evidence="6">
    <location>
        <begin position="84"/>
        <end position="102"/>
    </location>
</feature>
<evidence type="ECO:0000256" key="4">
    <source>
        <dbReference type="ARBA" id="ARBA00022989"/>
    </source>
</evidence>
<comment type="subcellular location">
    <subcellularLocation>
        <location evidence="1">Cell membrane</location>
        <topology evidence="1">Multi-pass membrane protein</topology>
    </subcellularLocation>
</comment>
<evidence type="ECO:0000313" key="7">
    <source>
        <dbReference type="EMBL" id="SDX35925.1"/>
    </source>
</evidence>
<comment type="caution">
    <text evidence="7">The sequence shown here is derived from an EMBL/GenBank/DDBJ whole genome shotgun (WGS) entry which is preliminary data.</text>
</comment>
<keyword evidence="5 6" id="KW-0472">Membrane</keyword>
<dbReference type="Pfam" id="PF13520">
    <property type="entry name" value="AA_permease_2"/>
    <property type="match status" value="1"/>
</dbReference>
<keyword evidence="4 6" id="KW-1133">Transmembrane helix</keyword>
<dbReference type="RefSeq" id="WP_074708539.1">
    <property type="nucleotide sequence ID" value="NZ_FNOP01000027.1"/>
</dbReference>
<feature type="transmembrane region" description="Helical" evidence="6">
    <location>
        <begin position="373"/>
        <end position="397"/>
    </location>
</feature>
<evidence type="ECO:0000256" key="5">
    <source>
        <dbReference type="ARBA" id="ARBA00023136"/>
    </source>
</evidence>
<keyword evidence="2" id="KW-1003">Cell membrane</keyword>
<evidence type="ECO:0000313" key="8">
    <source>
        <dbReference type="Proteomes" id="UP000182379"/>
    </source>
</evidence>
<feature type="transmembrane region" description="Helical" evidence="6">
    <location>
        <begin position="266"/>
        <end position="286"/>
    </location>
</feature>
<protein>
    <submittedName>
        <fullName evidence="7">Basic amino acid/polyamine antiporter, APA family</fullName>
    </submittedName>
</protein>
<feature type="transmembrane region" description="Helical" evidence="6">
    <location>
        <begin position="342"/>
        <end position="361"/>
    </location>
</feature>
<evidence type="ECO:0000256" key="3">
    <source>
        <dbReference type="ARBA" id="ARBA00022692"/>
    </source>
</evidence>
<dbReference type="InterPro" id="IPR002293">
    <property type="entry name" value="AA/rel_permease1"/>
</dbReference>
<evidence type="ECO:0000256" key="1">
    <source>
        <dbReference type="ARBA" id="ARBA00004651"/>
    </source>
</evidence>
<feature type="transmembrane region" description="Helical" evidence="6">
    <location>
        <begin position="403"/>
        <end position="424"/>
    </location>
</feature>
<dbReference type="EMBL" id="FNOP01000027">
    <property type="protein sequence ID" value="SDX35925.1"/>
    <property type="molecule type" value="Genomic_DNA"/>
</dbReference>
<gene>
    <name evidence="7" type="ORF">SAMN05216495_1273</name>
</gene>
<name>A0A1H3B293_ACIFE</name>